<evidence type="ECO:0000313" key="2">
    <source>
        <dbReference type="EMBL" id="XDI36618.1"/>
    </source>
</evidence>
<dbReference type="InterPro" id="IPR009507">
    <property type="entry name" value="UPF0435"/>
</dbReference>
<dbReference type="AlphaFoldDB" id="A0AB39BS46"/>
<evidence type="ECO:0000256" key="1">
    <source>
        <dbReference type="HAMAP-Rule" id="MF_00829"/>
    </source>
</evidence>
<dbReference type="Pfam" id="PF06569">
    <property type="entry name" value="DUF1128"/>
    <property type="match status" value="1"/>
</dbReference>
<gene>
    <name evidence="2" type="ORF">AB3N04_18385</name>
</gene>
<accession>A0AB39BS46</accession>
<sequence>MDLSTTSRDNIEFMIEEIKRKLQIVNAGALNAKSFDTDQYEDLRDIYEMIIKKDSFSVSELDAIVSELGKMRKR</sequence>
<dbReference type="RefSeq" id="WP_047973554.1">
    <property type="nucleotide sequence ID" value="NZ_CP162551.1"/>
</dbReference>
<comment type="similarity">
    <text evidence="1">Belongs to the UPF0435 family.</text>
</comment>
<protein>
    <recommendedName>
        <fullName evidence="1">UPF0435 protein AB3N04_18385</fullName>
    </recommendedName>
</protein>
<dbReference type="HAMAP" id="MF_00829">
    <property type="entry name" value="UPF0435"/>
    <property type="match status" value="1"/>
</dbReference>
<name>A0AB39BS46_9BACI</name>
<reference evidence="2" key="1">
    <citation type="submission" date="2024-07" db="EMBL/GenBank/DDBJ databases">
        <title>Identification and characteristics of an arsenic-resistant bacterial isolate, which belongs to a novel species.</title>
        <authorList>
            <person name="Juszczyk A."/>
            <person name="Kowalczyk A."/>
            <person name="Was K."/>
            <person name="Kosowicz W."/>
            <person name="Budzyn A."/>
            <person name="Latowski D."/>
        </authorList>
    </citation>
    <scope>NUCLEOTIDE SEQUENCE</scope>
    <source>
        <strain evidence="2">As8PL</strain>
    </source>
</reference>
<organism evidence="2">
    <name type="scientific">Alkalihalophilus sp. As8PL</name>
    <dbReference type="NCBI Taxonomy" id="3237103"/>
    <lineage>
        <taxon>Bacteria</taxon>
        <taxon>Bacillati</taxon>
        <taxon>Bacillota</taxon>
        <taxon>Bacilli</taxon>
        <taxon>Bacillales</taxon>
        <taxon>Bacillaceae</taxon>
        <taxon>Alkalihalophilus</taxon>
    </lineage>
</organism>
<dbReference type="EMBL" id="CP162551">
    <property type="protein sequence ID" value="XDI36618.1"/>
    <property type="molecule type" value="Genomic_DNA"/>
</dbReference>
<proteinExistence type="inferred from homology"/>